<reference evidence="3" key="1">
    <citation type="submission" date="2020-10" db="EMBL/GenBank/DDBJ databases">
        <authorList>
            <person name="Gilroy R."/>
        </authorList>
    </citation>
    <scope>NUCLEOTIDE SEQUENCE</scope>
    <source>
        <strain evidence="3">CHK197-8231</strain>
    </source>
</reference>
<proteinExistence type="predicted"/>
<comment type="caution">
    <text evidence="3">The sequence shown here is derived from an EMBL/GenBank/DDBJ whole genome shotgun (WGS) entry which is preliminary data.</text>
</comment>
<keyword evidence="1" id="KW-0175">Coiled coil</keyword>
<dbReference type="Proteomes" id="UP000824087">
    <property type="component" value="Unassembled WGS sequence"/>
</dbReference>
<evidence type="ECO:0000313" key="4">
    <source>
        <dbReference type="Proteomes" id="UP000824087"/>
    </source>
</evidence>
<dbReference type="AlphaFoldDB" id="A0A9D1HSZ5"/>
<evidence type="ECO:0000313" key="3">
    <source>
        <dbReference type="EMBL" id="HIU22003.1"/>
    </source>
</evidence>
<organism evidence="3 4">
    <name type="scientific">Candidatus Fimihabitans intestinipullorum</name>
    <dbReference type="NCBI Taxonomy" id="2840820"/>
    <lineage>
        <taxon>Bacteria</taxon>
        <taxon>Bacillati</taxon>
        <taxon>Mycoplasmatota</taxon>
        <taxon>Mycoplasmatota incertae sedis</taxon>
        <taxon>Candidatus Fimihabitans</taxon>
    </lineage>
</organism>
<evidence type="ECO:0000256" key="2">
    <source>
        <dbReference type="SAM" id="MobiDB-lite"/>
    </source>
</evidence>
<dbReference type="EMBL" id="DVML01000003">
    <property type="protein sequence ID" value="HIU22003.1"/>
    <property type="molecule type" value="Genomic_DNA"/>
</dbReference>
<evidence type="ECO:0000256" key="1">
    <source>
        <dbReference type="SAM" id="Coils"/>
    </source>
</evidence>
<feature type="region of interest" description="Disordered" evidence="2">
    <location>
        <begin position="1"/>
        <end position="21"/>
    </location>
</feature>
<protein>
    <submittedName>
        <fullName evidence="3">Uncharacterized protein</fullName>
    </submittedName>
</protein>
<reference evidence="3" key="2">
    <citation type="journal article" date="2021" name="PeerJ">
        <title>Extensive microbial diversity within the chicken gut microbiome revealed by metagenomics and culture.</title>
        <authorList>
            <person name="Gilroy R."/>
            <person name="Ravi A."/>
            <person name="Getino M."/>
            <person name="Pursley I."/>
            <person name="Horton D.L."/>
            <person name="Alikhan N.F."/>
            <person name="Baker D."/>
            <person name="Gharbi K."/>
            <person name="Hall N."/>
            <person name="Watson M."/>
            <person name="Adriaenssens E.M."/>
            <person name="Foster-Nyarko E."/>
            <person name="Jarju S."/>
            <person name="Secka A."/>
            <person name="Antonio M."/>
            <person name="Oren A."/>
            <person name="Chaudhuri R.R."/>
            <person name="La Ragione R."/>
            <person name="Hildebrand F."/>
            <person name="Pallen M.J."/>
        </authorList>
    </citation>
    <scope>NUCLEOTIDE SEQUENCE</scope>
    <source>
        <strain evidence="3">CHK197-8231</strain>
    </source>
</reference>
<sequence length="113" mass="12808">MKKDRNVGGATPYTMYPTYQGMPGPLPGMPMMQGMPMPMQNGCGCQMNQGMNMTQMQDMNFQSNNNQMPNSNIQDQINQLERRVSRLEATLSDSKSMAYSNNTNYTDANYHMM</sequence>
<gene>
    <name evidence="3" type="ORF">IAD49_00255</name>
</gene>
<accession>A0A9D1HSZ5</accession>
<name>A0A9D1HSZ5_9BACT</name>
<feature type="coiled-coil region" evidence="1">
    <location>
        <begin position="70"/>
        <end position="97"/>
    </location>
</feature>